<proteinExistence type="predicted"/>
<dbReference type="Proteomes" id="UP000799755">
    <property type="component" value="Unassembled WGS sequence"/>
</dbReference>
<organism evidence="1 2">
    <name type="scientific">Lindgomyces ingoldianus</name>
    <dbReference type="NCBI Taxonomy" id="673940"/>
    <lineage>
        <taxon>Eukaryota</taxon>
        <taxon>Fungi</taxon>
        <taxon>Dikarya</taxon>
        <taxon>Ascomycota</taxon>
        <taxon>Pezizomycotina</taxon>
        <taxon>Dothideomycetes</taxon>
        <taxon>Pleosporomycetidae</taxon>
        <taxon>Pleosporales</taxon>
        <taxon>Lindgomycetaceae</taxon>
        <taxon>Lindgomyces</taxon>
    </lineage>
</organism>
<name>A0ACB6R8G3_9PLEO</name>
<evidence type="ECO:0000313" key="1">
    <source>
        <dbReference type="EMBL" id="KAF2475382.1"/>
    </source>
</evidence>
<gene>
    <name evidence="1" type="ORF">BDR25DRAFT_382331</name>
</gene>
<sequence>MLSTKPAKVAPPPTTTPRPSPPSFFPFHIVPGLTNFRDIGGWPISSAIDESNIIGYVRKAILYRGSDTNRITAEGVIRLRELGIRTDCDLRSKQQIENTGGYREMDGIERVWTPVFKEEEYTHEAARQRYELYAGDGTEGIVTAFVEILTSGAPIFCKILRRLMSTIGPPSSESLPNIPAPGIFMHCTTGNNRTGVFISLLLLLLHVPHASICKEYALSEQGLAPTRHINIERLMKKGAFEEYGPEEGRRKCERMVGAREESMWALIEEVQRTWGGPEGYFRELVGLSEQEIGTLRDVMTVMVGAEKEGANEEAQL</sequence>
<accession>A0ACB6R8G3</accession>
<comment type="caution">
    <text evidence="1">The sequence shown here is derived from an EMBL/GenBank/DDBJ whole genome shotgun (WGS) entry which is preliminary data.</text>
</comment>
<reference evidence="1" key="1">
    <citation type="journal article" date="2020" name="Stud. Mycol.">
        <title>101 Dothideomycetes genomes: a test case for predicting lifestyles and emergence of pathogens.</title>
        <authorList>
            <person name="Haridas S."/>
            <person name="Albert R."/>
            <person name="Binder M."/>
            <person name="Bloem J."/>
            <person name="Labutti K."/>
            <person name="Salamov A."/>
            <person name="Andreopoulos B."/>
            <person name="Baker S."/>
            <person name="Barry K."/>
            <person name="Bills G."/>
            <person name="Bluhm B."/>
            <person name="Cannon C."/>
            <person name="Castanera R."/>
            <person name="Culley D."/>
            <person name="Daum C."/>
            <person name="Ezra D."/>
            <person name="Gonzalez J."/>
            <person name="Henrissat B."/>
            <person name="Kuo A."/>
            <person name="Liang C."/>
            <person name="Lipzen A."/>
            <person name="Lutzoni F."/>
            <person name="Magnuson J."/>
            <person name="Mondo S."/>
            <person name="Nolan M."/>
            <person name="Ohm R."/>
            <person name="Pangilinan J."/>
            <person name="Park H.-J."/>
            <person name="Ramirez L."/>
            <person name="Alfaro M."/>
            <person name="Sun H."/>
            <person name="Tritt A."/>
            <person name="Yoshinaga Y."/>
            <person name="Zwiers L.-H."/>
            <person name="Turgeon B."/>
            <person name="Goodwin S."/>
            <person name="Spatafora J."/>
            <person name="Crous P."/>
            <person name="Grigoriev I."/>
        </authorList>
    </citation>
    <scope>NUCLEOTIDE SEQUENCE</scope>
    <source>
        <strain evidence="1">ATCC 200398</strain>
    </source>
</reference>
<protein>
    <submittedName>
        <fullName evidence="1">Uncharacterized protein</fullName>
    </submittedName>
</protein>
<dbReference type="EMBL" id="MU003496">
    <property type="protein sequence ID" value="KAF2475382.1"/>
    <property type="molecule type" value="Genomic_DNA"/>
</dbReference>
<keyword evidence="2" id="KW-1185">Reference proteome</keyword>
<evidence type="ECO:0000313" key="2">
    <source>
        <dbReference type="Proteomes" id="UP000799755"/>
    </source>
</evidence>